<dbReference type="PANTHER" id="PTHR43515:SF1">
    <property type="entry name" value="THREONINE SYNTHASE-LIKE 1"/>
    <property type="match status" value="1"/>
</dbReference>
<dbReference type="Gene3D" id="3.40.50.300">
    <property type="entry name" value="P-loop containing nucleotide triphosphate hydrolases"/>
    <property type="match status" value="1"/>
</dbReference>
<accession>A0A8B6FTH3</accession>
<keyword evidence="3 4" id="KW-0663">Pyridoxal phosphate</keyword>
<dbReference type="PANTHER" id="PTHR43515">
    <property type="entry name" value="THREONINE SYNTHASE-LIKE 1"/>
    <property type="match status" value="1"/>
</dbReference>
<dbReference type="AlphaFoldDB" id="A0A8B6FTH3"/>
<dbReference type="InterPro" id="IPR029144">
    <property type="entry name" value="Thr_synth_N"/>
</dbReference>
<evidence type="ECO:0008006" key="9">
    <source>
        <dbReference type="Google" id="ProtNLM"/>
    </source>
</evidence>
<dbReference type="Gene3D" id="3.90.1380.10">
    <property type="entry name" value="Threonine synthase, N-terminal domain"/>
    <property type="match status" value="1"/>
</dbReference>
<dbReference type="Pfam" id="PF14821">
    <property type="entry name" value="Thr_synth_N"/>
    <property type="match status" value="1"/>
</dbReference>
<dbReference type="PRINTS" id="PR01100">
    <property type="entry name" value="SHIKIMTKNASE"/>
</dbReference>
<evidence type="ECO:0000259" key="6">
    <source>
        <dbReference type="Pfam" id="PF14821"/>
    </source>
</evidence>
<dbReference type="InterPro" id="IPR027417">
    <property type="entry name" value="P-loop_NTPase"/>
</dbReference>
<gene>
    <name evidence="7" type="ORF">MGAL_10B079421</name>
</gene>
<evidence type="ECO:0000256" key="1">
    <source>
        <dbReference type="ARBA" id="ARBA00001933"/>
    </source>
</evidence>
<comment type="similarity">
    <text evidence="2">Belongs to the threonine synthase family.</text>
</comment>
<feature type="modified residue" description="N6-(pyridoxal phosphate)lysine" evidence="4">
    <location>
        <position position="336"/>
    </location>
</feature>
<dbReference type="Gene3D" id="3.40.50.1100">
    <property type="match status" value="2"/>
</dbReference>
<dbReference type="NCBIfam" id="TIGR00260">
    <property type="entry name" value="thrC"/>
    <property type="match status" value="1"/>
</dbReference>
<keyword evidence="8" id="KW-1185">Reference proteome</keyword>
<evidence type="ECO:0000259" key="5">
    <source>
        <dbReference type="Pfam" id="PF00291"/>
    </source>
</evidence>
<sequence>MKFQKSLLNLLKCHNRLFRPAQNGISWCLGCKLPYRIFSTESGGKQPNIILMGSPGSGKTTLGRILGERLGLPVADIDDHHLEPYWGKSVADKLSEVGPDRFVEEEGRALLHFDRNGHVVSLSGSNPMYSAAMHHISKTGIVVFLDTKHDDIVDRLEKMKVNRIVGQSPDVPMIDILKYRQSFYEKAYDIRVICEENETQDSIAGKIVAELKRYQNSSGYISTRDLSKQTHEIKFSETILQGLAPDGGLFVPNNIIAKFSEKQLDRLVDLTYQDRALRILEKWIHPDDLHPTLLKQFINTAYSEGSFDSKEIFPIRHLEKNQYLLELFHGPTSSFKDAALQLLPQFFVHALQVLGRTSTRYLILVATSGDTGGAVLDGFSKYAGQSGVGVLVLFPENGISDVQKKQMTSMKSNNVHVVGVNGDFDNCQSYVKMAFQDPLLANMLLQENNCKLSAANSINWGRLLPQIVYHASAYLDLVKERVIAIGDEIDVCIPTGNFGNILAAYYAKEMGIPIKRFICASNANNVLTEFINTGRYDIQRRRLVKTISPAIDILVSSNLERYLYHVSNENSYLVNSCFGSLNAQKCFEVPPDILKKMKSMFIADWCSEQKCHSTIKDTLQKTGYMLDPHTAVAKAVGDRFNNGKRPMVIASTAHCDKFAPEIMSFMGKAESKDDLASMFKTLQEIRSNPQPHHLLEKYMHHERVHNTVVNADYKEVVNQVISFSRNLRNL</sequence>
<dbReference type="SUPFAM" id="SSF53686">
    <property type="entry name" value="Tryptophan synthase beta subunit-like PLP-dependent enzymes"/>
    <property type="match status" value="1"/>
</dbReference>
<organism evidence="7 8">
    <name type="scientific">Mytilus galloprovincialis</name>
    <name type="common">Mediterranean mussel</name>
    <dbReference type="NCBI Taxonomy" id="29158"/>
    <lineage>
        <taxon>Eukaryota</taxon>
        <taxon>Metazoa</taxon>
        <taxon>Spiralia</taxon>
        <taxon>Lophotrochozoa</taxon>
        <taxon>Mollusca</taxon>
        <taxon>Bivalvia</taxon>
        <taxon>Autobranchia</taxon>
        <taxon>Pteriomorphia</taxon>
        <taxon>Mytilida</taxon>
        <taxon>Mytiloidea</taxon>
        <taxon>Mytilidae</taxon>
        <taxon>Mytilinae</taxon>
        <taxon>Mytilus</taxon>
    </lineage>
</organism>
<evidence type="ECO:0000256" key="2">
    <source>
        <dbReference type="ARBA" id="ARBA00005517"/>
    </source>
</evidence>
<dbReference type="InterPro" id="IPR031322">
    <property type="entry name" value="Shikimate/glucono_kinase"/>
</dbReference>
<comment type="caution">
    <text evidence="7">The sequence shown here is derived from an EMBL/GenBank/DDBJ whole genome shotgun (WGS) entry which is preliminary data.</text>
</comment>
<dbReference type="GO" id="GO:0005737">
    <property type="term" value="C:cytoplasm"/>
    <property type="evidence" value="ECO:0007669"/>
    <property type="project" value="TreeGrafter"/>
</dbReference>
<dbReference type="InterPro" id="IPR001926">
    <property type="entry name" value="TrpB-like_PALP"/>
</dbReference>
<dbReference type="EMBL" id="UYJE01007298">
    <property type="protein sequence ID" value="VDI53431.1"/>
    <property type="molecule type" value="Genomic_DNA"/>
</dbReference>
<feature type="domain" description="Tryptophan synthase beta chain-like PALP" evidence="5">
    <location>
        <begin position="325"/>
        <end position="574"/>
    </location>
</feature>
<dbReference type="InterPro" id="IPR000623">
    <property type="entry name" value="Shikimate_kinase/TSH1"/>
</dbReference>
<evidence type="ECO:0000256" key="4">
    <source>
        <dbReference type="PIRSR" id="PIRSR604450-51"/>
    </source>
</evidence>
<protein>
    <recommendedName>
        <fullName evidence="9">Threonine synthase-like 1</fullName>
    </recommendedName>
</protein>
<dbReference type="Pfam" id="PF01202">
    <property type="entry name" value="SKI"/>
    <property type="match status" value="1"/>
</dbReference>
<dbReference type="InterPro" id="IPR004450">
    <property type="entry name" value="Thr_synthase-like"/>
</dbReference>
<evidence type="ECO:0000313" key="8">
    <source>
        <dbReference type="Proteomes" id="UP000596742"/>
    </source>
</evidence>
<dbReference type="Proteomes" id="UP000596742">
    <property type="component" value="Unassembled WGS sequence"/>
</dbReference>
<comment type="cofactor">
    <cofactor evidence="1 4">
        <name>pyridoxal 5'-phosphate</name>
        <dbReference type="ChEBI" id="CHEBI:597326"/>
    </cofactor>
</comment>
<dbReference type="HAMAP" id="MF_00109">
    <property type="entry name" value="Shikimate_kinase"/>
    <property type="match status" value="1"/>
</dbReference>
<dbReference type="OrthoDB" id="5203861at2759"/>
<dbReference type="CDD" id="cd01560">
    <property type="entry name" value="Thr-synth_2"/>
    <property type="match status" value="1"/>
</dbReference>
<dbReference type="Pfam" id="PF00291">
    <property type="entry name" value="PALP"/>
    <property type="match status" value="1"/>
</dbReference>
<evidence type="ECO:0000313" key="7">
    <source>
        <dbReference type="EMBL" id="VDI53431.1"/>
    </source>
</evidence>
<feature type="domain" description="Threonine synthase N-terminal" evidence="6">
    <location>
        <begin position="220"/>
        <end position="302"/>
    </location>
</feature>
<name>A0A8B6FTH3_MYTGA</name>
<dbReference type="SUPFAM" id="SSF52540">
    <property type="entry name" value="P-loop containing nucleoside triphosphate hydrolases"/>
    <property type="match status" value="1"/>
</dbReference>
<evidence type="ECO:0000256" key="3">
    <source>
        <dbReference type="ARBA" id="ARBA00022898"/>
    </source>
</evidence>
<proteinExistence type="inferred from homology"/>
<dbReference type="InterPro" id="IPR037158">
    <property type="entry name" value="Thr_synth_N_sf"/>
</dbReference>
<reference evidence="7" key="1">
    <citation type="submission" date="2018-11" db="EMBL/GenBank/DDBJ databases">
        <authorList>
            <person name="Alioto T."/>
            <person name="Alioto T."/>
        </authorList>
    </citation>
    <scope>NUCLEOTIDE SEQUENCE</scope>
</reference>
<dbReference type="InterPro" id="IPR036052">
    <property type="entry name" value="TrpB-like_PALP_sf"/>
</dbReference>